<dbReference type="EMBL" id="BPLQ01002278">
    <property type="protein sequence ID" value="GIX90981.1"/>
    <property type="molecule type" value="Genomic_DNA"/>
</dbReference>
<reference evidence="1 2" key="1">
    <citation type="submission" date="2021-06" db="EMBL/GenBank/DDBJ databases">
        <title>Caerostris darwini draft genome.</title>
        <authorList>
            <person name="Kono N."/>
            <person name="Arakawa K."/>
        </authorList>
    </citation>
    <scope>NUCLEOTIDE SEQUENCE [LARGE SCALE GENOMIC DNA]</scope>
</reference>
<evidence type="ECO:0000313" key="2">
    <source>
        <dbReference type="Proteomes" id="UP001054837"/>
    </source>
</evidence>
<accession>A0AAV4P452</accession>
<comment type="caution">
    <text evidence="1">The sequence shown here is derived from an EMBL/GenBank/DDBJ whole genome shotgun (WGS) entry which is preliminary data.</text>
</comment>
<name>A0AAV4P452_9ARAC</name>
<keyword evidence="2" id="KW-1185">Reference proteome</keyword>
<evidence type="ECO:0000313" key="1">
    <source>
        <dbReference type="EMBL" id="GIX90981.1"/>
    </source>
</evidence>
<organism evidence="1 2">
    <name type="scientific">Caerostris darwini</name>
    <dbReference type="NCBI Taxonomy" id="1538125"/>
    <lineage>
        <taxon>Eukaryota</taxon>
        <taxon>Metazoa</taxon>
        <taxon>Ecdysozoa</taxon>
        <taxon>Arthropoda</taxon>
        <taxon>Chelicerata</taxon>
        <taxon>Arachnida</taxon>
        <taxon>Araneae</taxon>
        <taxon>Araneomorphae</taxon>
        <taxon>Entelegynae</taxon>
        <taxon>Araneoidea</taxon>
        <taxon>Araneidae</taxon>
        <taxon>Caerostris</taxon>
    </lineage>
</organism>
<protein>
    <submittedName>
        <fullName evidence="1">Uncharacterized protein</fullName>
    </submittedName>
</protein>
<sequence>MRYEMDGNISVKQEMCCNTKSRIRFNPFQQKHYFGQEMFPPLSIWSNDLWCEGEISDSVITFMASYSPEHSDTGIDHSDPLGCHSRKVGNRVSDSFCLCCPPPSVFRKISCAAFRQEAQQYLGNEWDRDRAAA</sequence>
<dbReference type="Proteomes" id="UP001054837">
    <property type="component" value="Unassembled WGS sequence"/>
</dbReference>
<proteinExistence type="predicted"/>
<dbReference type="AlphaFoldDB" id="A0AAV4P452"/>
<gene>
    <name evidence="1" type="ORF">CDAR_177671</name>
</gene>